<accession>A0A3M7PFG3</accession>
<dbReference type="AlphaFoldDB" id="A0A3M7PFG3"/>
<evidence type="ECO:0000256" key="1">
    <source>
        <dbReference type="SAM" id="Phobius"/>
    </source>
</evidence>
<evidence type="ECO:0000313" key="3">
    <source>
        <dbReference type="Proteomes" id="UP000276133"/>
    </source>
</evidence>
<dbReference type="EMBL" id="REGN01011131">
    <property type="protein sequence ID" value="RMZ97866.1"/>
    <property type="molecule type" value="Genomic_DNA"/>
</dbReference>
<name>A0A3M7PFG3_BRAPC</name>
<sequence>MDTAEIKHLKIKLQFDLTTTEFIDPRYKINFVARYIEIALKKMGKKIFFFKLFIDVCLVLHFSIHSYVAILLNLFEPKQNGFINIIET</sequence>
<evidence type="ECO:0000313" key="2">
    <source>
        <dbReference type="EMBL" id="RMZ97866.1"/>
    </source>
</evidence>
<feature type="transmembrane region" description="Helical" evidence="1">
    <location>
        <begin position="48"/>
        <end position="72"/>
    </location>
</feature>
<keyword evidence="1" id="KW-0812">Transmembrane</keyword>
<keyword evidence="1" id="KW-0472">Membrane</keyword>
<proteinExistence type="predicted"/>
<organism evidence="2 3">
    <name type="scientific">Brachionus plicatilis</name>
    <name type="common">Marine rotifer</name>
    <name type="synonym">Brachionus muelleri</name>
    <dbReference type="NCBI Taxonomy" id="10195"/>
    <lineage>
        <taxon>Eukaryota</taxon>
        <taxon>Metazoa</taxon>
        <taxon>Spiralia</taxon>
        <taxon>Gnathifera</taxon>
        <taxon>Rotifera</taxon>
        <taxon>Eurotatoria</taxon>
        <taxon>Monogononta</taxon>
        <taxon>Pseudotrocha</taxon>
        <taxon>Ploima</taxon>
        <taxon>Brachionidae</taxon>
        <taxon>Brachionus</taxon>
    </lineage>
</organism>
<keyword evidence="1" id="KW-1133">Transmembrane helix</keyword>
<gene>
    <name evidence="2" type="ORF">BpHYR1_022816</name>
</gene>
<protein>
    <submittedName>
        <fullName evidence="2">Uncharacterized protein</fullName>
    </submittedName>
</protein>
<keyword evidence="3" id="KW-1185">Reference proteome</keyword>
<comment type="caution">
    <text evidence="2">The sequence shown here is derived from an EMBL/GenBank/DDBJ whole genome shotgun (WGS) entry which is preliminary data.</text>
</comment>
<reference evidence="2 3" key="1">
    <citation type="journal article" date="2018" name="Sci. Rep.">
        <title>Genomic signatures of local adaptation to the degree of environmental predictability in rotifers.</title>
        <authorList>
            <person name="Franch-Gras L."/>
            <person name="Hahn C."/>
            <person name="Garcia-Roger E.M."/>
            <person name="Carmona M.J."/>
            <person name="Serra M."/>
            <person name="Gomez A."/>
        </authorList>
    </citation>
    <scope>NUCLEOTIDE SEQUENCE [LARGE SCALE GENOMIC DNA]</scope>
    <source>
        <strain evidence="2">HYR1</strain>
    </source>
</reference>
<dbReference type="Proteomes" id="UP000276133">
    <property type="component" value="Unassembled WGS sequence"/>
</dbReference>